<dbReference type="SUPFAM" id="SSF158682">
    <property type="entry name" value="TerB-like"/>
    <property type="match status" value="1"/>
</dbReference>
<reference evidence="2 3" key="1">
    <citation type="submission" date="2019-02" db="EMBL/GenBank/DDBJ databases">
        <title>Deep-cultivation of Planctomycetes and their phenomic and genomic characterization uncovers novel biology.</title>
        <authorList>
            <person name="Wiegand S."/>
            <person name="Jogler M."/>
            <person name="Boedeker C."/>
            <person name="Pinto D."/>
            <person name="Vollmers J."/>
            <person name="Rivas-Marin E."/>
            <person name="Kohn T."/>
            <person name="Peeters S.H."/>
            <person name="Heuer A."/>
            <person name="Rast P."/>
            <person name="Oberbeckmann S."/>
            <person name="Bunk B."/>
            <person name="Jeske O."/>
            <person name="Meyerdierks A."/>
            <person name="Storesund J.E."/>
            <person name="Kallscheuer N."/>
            <person name="Luecker S."/>
            <person name="Lage O.M."/>
            <person name="Pohl T."/>
            <person name="Merkel B.J."/>
            <person name="Hornburger P."/>
            <person name="Mueller R.-W."/>
            <person name="Bruemmer F."/>
            <person name="Labrenz M."/>
            <person name="Spormann A.M."/>
            <person name="Op Den Camp H."/>
            <person name="Overmann J."/>
            <person name="Amann R."/>
            <person name="Jetten M.S.M."/>
            <person name="Mascher T."/>
            <person name="Medema M.H."/>
            <person name="Devos D.P."/>
            <person name="Kaster A.-K."/>
            <person name="Ovreas L."/>
            <person name="Rohde M."/>
            <person name="Galperin M.Y."/>
            <person name="Jogler C."/>
        </authorList>
    </citation>
    <scope>NUCLEOTIDE SEQUENCE [LARGE SCALE GENOMIC DNA]</scope>
    <source>
        <strain evidence="2 3">Q31b</strain>
    </source>
</reference>
<evidence type="ECO:0000256" key="1">
    <source>
        <dbReference type="SAM" id="MobiDB-lite"/>
    </source>
</evidence>
<gene>
    <name evidence="2" type="ORF">Q31b_44190</name>
</gene>
<dbReference type="CDD" id="cd07178">
    <property type="entry name" value="terB_like_YebE"/>
    <property type="match status" value="1"/>
</dbReference>
<evidence type="ECO:0008006" key="4">
    <source>
        <dbReference type="Google" id="ProtNLM"/>
    </source>
</evidence>
<dbReference type="InterPro" id="IPR007486">
    <property type="entry name" value="YebE"/>
</dbReference>
<feature type="region of interest" description="Disordered" evidence="1">
    <location>
        <begin position="1"/>
        <end position="110"/>
    </location>
</feature>
<keyword evidence="3" id="KW-1185">Reference proteome</keyword>
<dbReference type="OrthoDB" id="7866618at2"/>
<name>A0A5C6DPQ7_9BACT</name>
<comment type="caution">
    <text evidence="2">The sequence shown here is derived from an EMBL/GenBank/DDBJ whole genome shotgun (WGS) entry which is preliminary data.</text>
</comment>
<sequence>MDAMDVLGALLGRKGSSNRGGGSADILKEMMGGRKSAPAPPRQRTHPRAQQPSTIEGAARSLEEMLGVGRESTRSVPSPPMPSRPRQAPPVTEARLPERTPEPRVPERSGMDAQSEMLVRAMISAAKSDGSIDQAEQEHVVKQFGQLSQDEVNFLKQEFARPVDVRELAWSVPIGLEEHVYTVSLLAIDLDENKEAQYLGELAHGLRLSPQKCNEIHRQYRAPEIFGSAEESVG</sequence>
<dbReference type="RefSeq" id="WP_146601597.1">
    <property type="nucleotide sequence ID" value="NZ_SJPY01000007.1"/>
</dbReference>
<evidence type="ECO:0000313" key="2">
    <source>
        <dbReference type="EMBL" id="TWU37631.1"/>
    </source>
</evidence>
<dbReference type="EMBL" id="SJPY01000007">
    <property type="protein sequence ID" value="TWU37631.1"/>
    <property type="molecule type" value="Genomic_DNA"/>
</dbReference>
<dbReference type="AlphaFoldDB" id="A0A5C6DPQ7"/>
<feature type="compositionally biased region" description="Basic and acidic residues" evidence="1">
    <location>
        <begin position="95"/>
        <end position="110"/>
    </location>
</feature>
<protein>
    <recommendedName>
        <fullName evidence="4">Inner membrane protein YebE</fullName>
    </recommendedName>
</protein>
<organism evidence="2 3">
    <name type="scientific">Novipirellula aureliae</name>
    <dbReference type="NCBI Taxonomy" id="2527966"/>
    <lineage>
        <taxon>Bacteria</taxon>
        <taxon>Pseudomonadati</taxon>
        <taxon>Planctomycetota</taxon>
        <taxon>Planctomycetia</taxon>
        <taxon>Pirellulales</taxon>
        <taxon>Pirellulaceae</taxon>
        <taxon>Novipirellula</taxon>
    </lineage>
</organism>
<dbReference type="Proteomes" id="UP000315471">
    <property type="component" value="Unassembled WGS sequence"/>
</dbReference>
<dbReference type="InterPro" id="IPR029024">
    <property type="entry name" value="TerB-like"/>
</dbReference>
<evidence type="ECO:0000313" key="3">
    <source>
        <dbReference type="Proteomes" id="UP000315471"/>
    </source>
</evidence>
<accession>A0A5C6DPQ7</accession>
<dbReference type="Pfam" id="PF04391">
    <property type="entry name" value="DUF533"/>
    <property type="match status" value="1"/>
</dbReference>
<proteinExistence type="predicted"/>